<feature type="compositionally biased region" description="Basic and acidic residues" evidence="7">
    <location>
        <begin position="47"/>
        <end position="111"/>
    </location>
</feature>
<dbReference type="GO" id="GO:0006882">
    <property type="term" value="P:intracellular zinc ion homeostasis"/>
    <property type="evidence" value="ECO:0007669"/>
    <property type="project" value="TreeGrafter"/>
</dbReference>
<feature type="transmembrane region" description="Helical" evidence="8">
    <location>
        <begin position="9"/>
        <end position="25"/>
    </location>
</feature>
<keyword evidence="3 8" id="KW-0812">Transmembrane</keyword>
<keyword evidence="2" id="KW-0813">Transport</keyword>
<dbReference type="SMART" id="SM00587">
    <property type="entry name" value="CHK"/>
    <property type="match status" value="1"/>
</dbReference>
<feature type="transmembrane region" description="Helical" evidence="8">
    <location>
        <begin position="793"/>
        <end position="814"/>
    </location>
</feature>
<dbReference type="PANTHER" id="PTHR16950">
    <property type="entry name" value="ZINC TRANSPORTER SLC39A7 HISTIDINE-RICH MEMBRANE PROTEIN KE4"/>
    <property type="match status" value="1"/>
</dbReference>
<feature type="transmembrane region" description="Helical" evidence="8">
    <location>
        <begin position="360"/>
        <end position="380"/>
    </location>
</feature>
<feature type="transmembrane region" description="Helical" evidence="8">
    <location>
        <begin position="225"/>
        <end position="243"/>
    </location>
</feature>
<evidence type="ECO:0000256" key="2">
    <source>
        <dbReference type="ARBA" id="ARBA00022448"/>
    </source>
</evidence>
<evidence type="ECO:0000256" key="8">
    <source>
        <dbReference type="SAM" id="Phobius"/>
    </source>
</evidence>
<dbReference type="SUPFAM" id="SSF56112">
    <property type="entry name" value="Protein kinase-like (PK-like)"/>
    <property type="match status" value="1"/>
</dbReference>
<evidence type="ECO:0000256" key="5">
    <source>
        <dbReference type="ARBA" id="ARBA00023136"/>
    </source>
</evidence>
<keyword evidence="10" id="KW-1185">Reference proteome</keyword>
<keyword evidence="5 8" id="KW-0472">Membrane</keyword>
<keyword evidence="4 8" id="KW-1133">Transmembrane helix</keyword>
<feature type="compositionally biased region" description="Basic and acidic residues" evidence="7">
    <location>
        <begin position="250"/>
        <end position="277"/>
    </location>
</feature>
<comment type="subcellular location">
    <subcellularLocation>
        <location evidence="1">Membrane</location>
        <topology evidence="1">Multi-pass membrane protein</topology>
    </subcellularLocation>
</comment>
<dbReference type="GO" id="GO:0016020">
    <property type="term" value="C:membrane"/>
    <property type="evidence" value="ECO:0007669"/>
    <property type="project" value="UniProtKB-SubCell"/>
</dbReference>
<evidence type="ECO:0000256" key="1">
    <source>
        <dbReference type="ARBA" id="ARBA00004141"/>
    </source>
</evidence>
<feature type="domain" description="CHK kinase-like" evidence="9">
    <location>
        <begin position="575"/>
        <end position="775"/>
    </location>
</feature>
<sequence>MKHLFKNKYLLVGIILVGSIIFVSTQHHGHSHEHPAAKYGREVNEAAQKEMKDGHSHGHTHEPHGHTHESHGHTHESHDHTHDHHGHTHESHGHTHESHGHTHEDTSEHGHSHTNVKRSTSKYQDYEKDSYLYFLNDPVKRLWTYSIGATLLISAFPCFLLLTIPLQANTIENGPLLKVLLAFGSGGLLGDAFLHLIPHAQPAGDHDHGHSHSDSGHGHSHDNTVGGWVLGGIIAFLIIEKLVRLMRGEDGHGHSHGGEKKKAKHSDDEGNGKDEKNSKKKKGAKKVEEKACSNIKVTAFLNLVADFTHNFTDGLAIGASFIAGPYVGLVTTMTVLVHEIPHEIGDFAILIQSGFSKKRAMLVQLITALGALSGCIISLLSTDAHSLAEEAVSSWVLPFTAGGFIYIATVSVIPELLDSNSSVWQSIKEIIAILAGIGMMYLIALNATNGTAFMSNIMRLEFFWKQEIIDNIRIAIDNSGEDIFLENILIKSVIIKIPRIDQVSDYFNAVFQNDERVPMDINNSEVREHMEACIENNTIKEINFYLHFSINYPELKIPKLYGYKMWDKKDKDGLILIEDLGRDPSINSDPNYIYGKILPMIPGYNEKQLFSIIETLAKIHATSASIPFNEKKYAIENFDIEEYSKWIDSMYTLAKIGFVEKLKKDQFKERIDRSASLYCQSTIKNVYYGFEKKNGFEGVLIHNDLWAANILFKKSSLGLFDEVYGIIDWQTLYLGNPMADLARLIAFNTTSKYRRENEKKLLKYYCKIFNQNLKDKSKEVSLEDIDKAYFESLPLVLIFFAFSTPMYYFMNFIVDGTQEEIDNRREELINRTLDFYDDVLEKYDIPDLVSNKPILE</sequence>
<feature type="transmembrane region" description="Helical" evidence="8">
    <location>
        <begin position="392"/>
        <end position="417"/>
    </location>
</feature>
<accession>A0AAF5DFU0</accession>
<evidence type="ECO:0000256" key="6">
    <source>
        <dbReference type="ARBA" id="ARBA00038485"/>
    </source>
</evidence>
<comment type="similarity">
    <text evidence="6">Belongs to the ZIP transporter (TC 2.A.5) family. KE4/Catsup subfamily.</text>
</comment>
<dbReference type="Proteomes" id="UP000035681">
    <property type="component" value="Unplaced"/>
</dbReference>
<feature type="region of interest" description="Disordered" evidence="7">
    <location>
        <begin position="250"/>
        <end position="287"/>
    </location>
</feature>
<evidence type="ECO:0000256" key="4">
    <source>
        <dbReference type="ARBA" id="ARBA00022989"/>
    </source>
</evidence>
<evidence type="ECO:0000313" key="11">
    <source>
        <dbReference type="WBParaSite" id="TCONS_00010651.p1"/>
    </source>
</evidence>
<evidence type="ECO:0000313" key="10">
    <source>
        <dbReference type="Proteomes" id="UP000035681"/>
    </source>
</evidence>
<dbReference type="AlphaFoldDB" id="A0AAF5DFU0"/>
<feature type="transmembrane region" description="Helical" evidence="8">
    <location>
        <begin position="176"/>
        <end position="197"/>
    </location>
</feature>
<dbReference type="GO" id="GO:0005385">
    <property type="term" value="F:zinc ion transmembrane transporter activity"/>
    <property type="evidence" value="ECO:0007669"/>
    <property type="project" value="TreeGrafter"/>
</dbReference>
<dbReference type="PANTHER" id="PTHR16950:SF25">
    <property type="entry name" value="ZINC TRANSPORTER SLC39A7"/>
    <property type="match status" value="1"/>
</dbReference>
<evidence type="ECO:0000259" key="9">
    <source>
        <dbReference type="SMART" id="SM00587"/>
    </source>
</evidence>
<feature type="transmembrane region" description="Helical" evidence="8">
    <location>
        <begin position="429"/>
        <end position="448"/>
    </location>
</feature>
<dbReference type="Gene3D" id="3.90.1200.10">
    <property type="match status" value="1"/>
</dbReference>
<feature type="region of interest" description="Disordered" evidence="7">
    <location>
        <begin position="47"/>
        <end position="121"/>
    </location>
</feature>
<dbReference type="InterPro" id="IPR012877">
    <property type="entry name" value="Dhs-27"/>
</dbReference>
<protein>
    <submittedName>
        <fullName evidence="11">CHK domain-containing protein</fullName>
    </submittedName>
</protein>
<evidence type="ECO:0000256" key="7">
    <source>
        <dbReference type="SAM" id="MobiDB-lite"/>
    </source>
</evidence>
<dbReference type="Pfam" id="PF02535">
    <property type="entry name" value="Zip"/>
    <property type="match status" value="1"/>
</dbReference>
<feature type="transmembrane region" description="Helical" evidence="8">
    <location>
        <begin position="142"/>
        <end position="164"/>
    </location>
</feature>
<name>A0AAF5DFU0_STRER</name>
<evidence type="ECO:0000256" key="3">
    <source>
        <dbReference type="ARBA" id="ARBA00022692"/>
    </source>
</evidence>
<dbReference type="InterPro" id="IPR015897">
    <property type="entry name" value="CHK_kinase-like"/>
</dbReference>
<reference evidence="11" key="1">
    <citation type="submission" date="2024-02" db="UniProtKB">
        <authorList>
            <consortium name="WormBaseParasite"/>
        </authorList>
    </citation>
    <scope>IDENTIFICATION</scope>
</reference>
<organism evidence="10 11">
    <name type="scientific">Strongyloides stercoralis</name>
    <name type="common">Threadworm</name>
    <dbReference type="NCBI Taxonomy" id="6248"/>
    <lineage>
        <taxon>Eukaryota</taxon>
        <taxon>Metazoa</taxon>
        <taxon>Ecdysozoa</taxon>
        <taxon>Nematoda</taxon>
        <taxon>Chromadorea</taxon>
        <taxon>Rhabditida</taxon>
        <taxon>Tylenchina</taxon>
        <taxon>Panagrolaimomorpha</taxon>
        <taxon>Strongyloidoidea</taxon>
        <taxon>Strongyloididae</taxon>
        <taxon>Strongyloides</taxon>
    </lineage>
</organism>
<dbReference type="InterPro" id="IPR003689">
    <property type="entry name" value="ZIP"/>
</dbReference>
<dbReference type="InterPro" id="IPR011009">
    <property type="entry name" value="Kinase-like_dom_sf"/>
</dbReference>
<dbReference type="Pfam" id="PF07914">
    <property type="entry name" value="DUF1679"/>
    <property type="match status" value="1"/>
</dbReference>
<dbReference type="WBParaSite" id="TCONS_00010651.p1">
    <property type="protein sequence ID" value="TCONS_00010651.p1"/>
    <property type="gene ID" value="XLOC_004081"/>
</dbReference>
<proteinExistence type="inferred from homology"/>